<dbReference type="Proteomes" id="UP001500831">
    <property type="component" value="Unassembled WGS sequence"/>
</dbReference>
<evidence type="ECO:0008006" key="4">
    <source>
        <dbReference type="Google" id="ProtNLM"/>
    </source>
</evidence>
<reference evidence="3" key="1">
    <citation type="journal article" date="2019" name="Int. J. Syst. Evol. Microbiol.">
        <title>The Global Catalogue of Microorganisms (GCM) 10K type strain sequencing project: providing services to taxonomists for standard genome sequencing and annotation.</title>
        <authorList>
            <consortium name="The Broad Institute Genomics Platform"/>
            <consortium name="The Broad Institute Genome Sequencing Center for Infectious Disease"/>
            <person name="Wu L."/>
            <person name="Ma J."/>
        </authorList>
    </citation>
    <scope>NUCLEOTIDE SEQUENCE [LARGE SCALE GENOMIC DNA]</scope>
    <source>
        <strain evidence="3">JCM 6242</strain>
    </source>
</reference>
<keyword evidence="3" id="KW-1185">Reference proteome</keyword>
<evidence type="ECO:0000313" key="2">
    <source>
        <dbReference type="EMBL" id="GAA2859526.1"/>
    </source>
</evidence>
<accession>A0ABP6I9J2</accession>
<evidence type="ECO:0000313" key="3">
    <source>
        <dbReference type="Proteomes" id="UP001500831"/>
    </source>
</evidence>
<evidence type="ECO:0000256" key="1">
    <source>
        <dbReference type="SAM" id="MobiDB-lite"/>
    </source>
</evidence>
<proteinExistence type="predicted"/>
<organism evidence="2 3">
    <name type="scientific">Streptosporangium fragile</name>
    <dbReference type="NCBI Taxonomy" id="46186"/>
    <lineage>
        <taxon>Bacteria</taxon>
        <taxon>Bacillati</taxon>
        <taxon>Actinomycetota</taxon>
        <taxon>Actinomycetes</taxon>
        <taxon>Streptosporangiales</taxon>
        <taxon>Streptosporangiaceae</taxon>
        <taxon>Streptosporangium</taxon>
    </lineage>
</organism>
<dbReference type="EMBL" id="BAAAVI010000009">
    <property type="protein sequence ID" value="GAA2859526.1"/>
    <property type="molecule type" value="Genomic_DNA"/>
</dbReference>
<comment type="caution">
    <text evidence="2">The sequence shown here is derived from an EMBL/GenBank/DDBJ whole genome shotgun (WGS) entry which is preliminary data.</text>
</comment>
<name>A0ABP6I9J2_9ACTN</name>
<sequence>MVVAALVLLTLGVLWMGGWIDAGRAGERAGRDGLPRTAVHGGDTPGETAGVPAGEGNPGPVAHRITNAGGLPGAVPRPGSRPYPFVGTAF</sequence>
<gene>
    <name evidence="2" type="ORF">GCM10010517_18050</name>
</gene>
<feature type="region of interest" description="Disordered" evidence="1">
    <location>
        <begin position="26"/>
        <end position="90"/>
    </location>
</feature>
<protein>
    <recommendedName>
        <fullName evidence="4">Class F sortase</fullName>
    </recommendedName>
</protein>